<organism evidence="1 2">
    <name type="scientific">Pseudoalteromonas phenolica</name>
    <dbReference type="NCBI Taxonomy" id="161398"/>
    <lineage>
        <taxon>Bacteria</taxon>
        <taxon>Pseudomonadati</taxon>
        <taxon>Pseudomonadota</taxon>
        <taxon>Gammaproteobacteria</taxon>
        <taxon>Alteromonadales</taxon>
        <taxon>Pseudoalteromonadaceae</taxon>
        <taxon>Pseudoalteromonas</taxon>
    </lineage>
</organism>
<evidence type="ECO:0000313" key="1">
    <source>
        <dbReference type="EMBL" id="RZQ53712.1"/>
    </source>
</evidence>
<protein>
    <submittedName>
        <fullName evidence="1">Uncharacterized protein</fullName>
    </submittedName>
</protein>
<name>A0A4Q7IPH5_9GAMM</name>
<accession>A0A4Q7IPH5</accession>
<dbReference type="EMBL" id="PPSX01000022">
    <property type="protein sequence ID" value="RZQ53712.1"/>
    <property type="molecule type" value="Genomic_DNA"/>
</dbReference>
<dbReference type="AlphaFoldDB" id="A0A4Q7IPH5"/>
<reference evidence="1 2" key="1">
    <citation type="submission" date="2018-01" db="EMBL/GenBank/DDBJ databases">
        <title>Co-occurrence of chitin degradation, pigmentation and bioactivity in marine Pseudoalteromonas.</title>
        <authorList>
            <person name="Paulsen S."/>
            <person name="Gram L."/>
            <person name="Machado H."/>
        </authorList>
    </citation>
    <scope>NUCLEOTIDE SEQUENCE [LARGE SCALE GENOMIC DNA]</scope>
    <source>
        <strain evidence="1 2">S3898</strain>
    </source>
</reference>
<dbReference type="Proteomes" id="UP000291338">
    <property type="component" value="Unassembled WGS sequence"/>
</dbReference>
<dbReference type="RefSeq" id="WP_130254989.1">
    <property type="nucleotide sequence ID" value="NZ_PPSX01000022.1"/>
</dbReference>
<evidence type="ECO:0000313" key="2">
    <source>
        <dbReference type="Proteomes" id="UP000291338"/>
    </source>
</evidence>
<comment type="caution">
    <text evidence="1">The sequence shown here is derived from an EMBL/GenBank/DDBJ whole genome shotgun (WGS) entry which is preliminary data.</text>
</comment>
<proteinExistence type="predicted"/>
<gene>
    <name evidence="1" type="ORF">C1E23_07490</name>
</gene>
<sequence>MKIALKKKQLKRLTLNEQALAKGATPAVVGGNGGNTACGTSVGCHFAKQLLPTDTRVNTVPITF</sequence>